<dbReference type="Proteomes" id="UP000270296">
    <property type="component" value="Unassembled WGS sequence"/>
</dbReference>
<dbReference type="GO" id="GO:0006688">
    <property type="term" value="P:glycosphingolipid biosynthetic process"/>
    <property type="evidence" value="ECO:0007669"/>
    <property type="project" value="TreeGrafter"/>
</dbReference>
<dbReference type="EMBL" id="UZAM01014358">
    <property type="protein sequence ID" value="VDP33491.1"/>
    <property type="molecule type" value="Genomic_DNA"/>
</dbReference>
<protein>
    <submittedName>
        <fullName evidence="4">Glyco_transf_7N domain-containing protein</fullName>
    </submittedName>
</protein>
<dbReference type="GO" id="GO:0005975">
    <property type="term" value="P:carbohydrate metabolic process"/>
    <property type="evidence" value="ECO:0007669"/>
    <property type="project" value="InterPro"/>
</dbReference>
<dbReference type="GO" id="GO:0033842">
    <property type="term" value="F:N-acetyl-beta-glucosaminyl-derivative 4-beta-N-acetylgalactosaminyltransferase activity"/>
    <property type="evidence" value="ECO:0007669"/>
    <property type="project" value="TreeGrafter"/>
</dbReference>
<name>A0A183J446_9BILA</name>
<reference evidence="2 3" key="2">
    <citation type="submission" date="2018-11" db="EMBL/GenBank/DDBJ databases">
        <authorList>
            <consortium name="Pathogen Informatics"/>
        </authorList>
    </citation>
    <scope>NUCLEOTIDE SEQUENCE [LARGE SCALE GENOMIC DNA]</scope>
</reference>
<dbReference type="InterPro" id="IPR029044">
    <property type="entry name" value="Nucleotide-diphossugar_trans"/>
</dbReference>
<gene>
    <name evidence="2" type="ORF">SBAD_LOCUS10644</name>
</gene>
<dbReference type="PANTHER" id="PTHR19300:SF57">
    <property type="entry name" value="BETA-1,4-N-ACETYLGALACTOSAMINYLTRANSFERASE"/>
    <property type="match status" value="1"/>
</dbReference>
<sequence>MATCCQRRDRLVYVVDLGAVWPTLAATASYWNVTRVWIGDSVRRMLFCGNGTCNWEDQSSTLNSTCPEDIQRDGMHQEWHPKIVVEHESYARQTVAMIIPYRDRESHLKIFLDHIRPFLRKQNISYQIFVVEQVRNQTFNKGLLTNVGFVFADRIGSFSCFIFHDVDLLPENDRNLYQCDDQPRHFAVAIDKNGYK</sequence>
<dbReference type="AlphaFoldDB" id="A0A183J446"/>
<proteinExistence type="predicted"/>
<feature type="domain" description="Galactosyltransferase N-terminal" evidence="1">
    <location>
        <begin position="87"/>
        <end position="180"/>
    </location>
</feature>
<organism evidence="4">
    <name type="scientific">Soboliphyme baturini</name>
    <dbReference type="NCBI Taxonomy" id="241478"/>
    <lineage>
        <taxon>Eukaryota</taxon>
        <taxon>Metazoa</taxon>
        <taxon>Ecdysozoa</taxon>
        <taxon>Nematoda</taxon>
        <taxon>Enoplea</taxon>
        <taxon>Dorylaimia</taxon>
        <taxon>Dioctophymatida</taxon>
        <taxon>Dioctophymatoidea</taxon>
        <taxon>Soboliphymatidae</taxon>
        <taxon>Soboliphyme</taxon>
    </lineage>
</organism>
<evidence type="ECO:0000259" key="1">
    <source>
        <dbReference type="Pfam" id="PF13733"/>
    </source>
</evidence>
<dbReference type="SUPFAM" id="SSF53448">
    <property type="entry name" value="Nucleotide-diphospho-sugar transferases"/>
    <property type="match status" value="1"/>
</dbReference>
<dbReference type="WBParaSite" id="SBAD_0001101401-mRNA-1">
    <property type="protein sequence ID" value="SBAD_0001101401-mRNA-1"/>
    <property type="gene ID" value="SBAD_0001101401"/>
</dbReference>
<reference evidence="4" key="1">
    <citation type="submission" date="2016-06" db="UniProtKB">
        <authorList>
            <consortium name="WormBaseParasite"/>
        </authorList>
    </citation>
    <scope>IDENTIFICATION</scope>
</reference>
<keyword evidence="3" id="KW-1185">Reference proteome</keyword>
<dbReference type="InterPro" id="IPR003859">
    <property type="entry name" value="Galactosyl_T"/>
</dbReference>
<dbReference type="GO" id="GO:0008378">
    <property type="term" value="F:galactosyltransferase activity"/>
    <property type="evidence" value="ECO:0007669"/>
    <property type="project" value="TreeGrafter"/>
</dbReference>
<evidence type="ECO:0000313" key="2">
    <source>
        <dbReference type="EMBL" id="VDP33491.1"/>
    </source>
</evidence>
<dbReference type="Pfam" id="PF13733">
    <property type="entry name" value="Glyco_transf_7N"/>
    <property type="match status" value="1"/>
</dbReference>
<accession>A0A183J446</accession>
<evidence type="ECO:0000313" key="4">
    <source>
        <dbReference type="WBParaSite" id="SBAD_0001101401-mRNA-1"/>
    </source>
</evidence>
<dbReference type="PRINTS" id="PR02050">
    <property type="entry name" value="B14GALTRFASE"/>
</dbReference>
<dbReference type="Gene3D" id="3.90.550.10">
    <property type="entry name" value="Spore Coat Polysaccharide Biosynthesis Protein SpsA, Chain A"/>
    <property type="match status" value="1"/>
</dbReference>
<dbReference type="InterPro" id="IPR027995">
    <property type="entry name" value="Galactosyl_T_N"/>
</dbReference>
<dbReference type="GO" id="GO:0016020">
    <property type="term" value="C:membrane"/>
    <property type="evidence" value="ECO:0007669"/>
    <property type="project" value="GOC"/>
</dbReference>
<dbReference type="GO" id="GO:0005794">
    <property type="term" value="C:Golgi apparatus"/>
    <property type="evidence" value="ECO:0007669"/>
    <property type="project" value="TreeGrafter"/>
</dbReference>
<evidence type="ECO:0000313" key="3">
    <source>
        <dbReference type="Proteomes" id="UP000270296"/>
    </source>
</evidence>
<dbReference type="PANTHER" id="PTHR19300">
    <property type="entry name" value="BETA-1,4-GALACTOSYLTRANSFERASE"/>
    <property type="match status" value="1"/>
</dbReference>
<dbReference type="OrthoDB" id="10038994at2759"/>